<organism evidence="7 8">
    <name type="scientific">Klenkia taihuensis</name>
    <dbReference type="NCBI Taxonomy" id="1225127"/>
    <lineage>
        <taxon>Bacteria</taxon>
        <taxon>Bacillati</taxon>
        <taxon>Actinomycetota</taxon>
        <taxon>Actinomycetes</taxon>
        <taxon>Geodermatophilales</taxon>
        <taxon>Geodermatophilaceae</taxon>
        <taxon>Klenkia</taxon>
    </lineage>
</organism>
<sequence length="139" mass="15852">MQAQRARDTGPELAVRRLLHAVGLRYRVDRAPLKGMRRRADLVFGPARVAVYIDGCFWHSCPQHGTRPASNADWWDSKLEANRRRDADTNQRLTQAGWVVLRAWEHEDPQDVADRVRKVVIARRGDRISSDRASNEGAA</sequence>
<dbReference type="EMBL" id="FOMD01000001">
    <property type="protein sequence ID" value="SFC33779.1"/>
    <property type="molecule type" value="Genomic_DNA"/>
</dbReference>
<dbReference type="GO" id="GO:0004519">
    <property type="term" value="F:endonuclease activity"/>
    <property type="evidence" value="ECO:0007669"/>
    <property type="project" value="UniProtKB-KW"/>
</dbReference>
<evidence type="ECO:0000256" key="1">
    <source>
        <dbReference type="ARBA" id="ARBA00022722"/>
    </source>
</evidence>
<dbReference type="Gene3D" id="3.40.960.10">
    <property type="entry name" value="VSR Endonuclease"/>
    <property type="match status" value="1"/>
</dbReference>
<keyword evidence="3" id="KW-0227">DNA damage</keyword>
<evidence type="ECO:0000313" key="7">
    <source>
        <dbReference type="EMBL" id="SFC33779.1"/>
    </source>
</evidence>
<accession>A0A1I1IBM7</accession>
<dbReference type="AlphaFoldDB" id="A0A1I1IBM7"/>
<keyword evidence="5" id="KW-0234">DNA repair</keyword>
<gene>
    <name evidence="7" type="ORF">SAMN05661030_0712</name>
</gene>
<dbReference type="GO" id="GO:0016787">
    <property type="term" value="F:hydrolase activity"/>
    <property type="evidence" value="ECO:0007669"/>
    <property type="project" value="UniProtKB-KW"/>
</dbReference>
<dbReference type="Proteomes" id="UP000199022">
    <property type="component" value="Unassembled WGS sequence"/>
</dbReference>
<dbReference type="CDD" id="cd00221">
    <property type="entry name" value="Vsr"/>
    <property type="match status" value="1"/>
</dbReference>
<keyword evidence="1" id="KW-0540">Nuclease</keyword>
<evidence type="ECO:0000256" key="4">
    <source>
        <dbReference type="ARBA" id="ARBA00022801"/>
    </source>
</evidence>
<dbReference type="InterPro" id="IPR004603">
    <property type="entry name" value="DNA_mismatch_endonuc_vsr"/>
</dbReference>
<evidence type="ECO:0000256" key="5">
    <source>
        <dbReference type="ARBA" id="ARBA00023204"/>
    </source>
</evidence>
<dbReference type="NCBIfam" id="TIGR00632">
    <property type="entry name" value="vsr"/>
    <property type="match status" value="1"/>
</dbReference>
<evidence type="ECO:0000256" key="6">
    <source>
        <dbReference type="ARBA" id="ARBA00029466"/>
    </source>
</evidence>
<dbReference type="InterPro" id="IPR011335">
    <property type="entry name" value="Restrct_endonuc-II-like"/>
</dbReference>
<name>A0A1I1IBM7_9ACTN</name>
<dbReference type="SUPFAM" id="SSF52980">
    <property type="entry name" value="Restriction endonuclease-like"/>
    <property type="match status" value="1"/>
</dbReference>
<keyword evidence="8" id="KW-1185">Reference proteome</keyword>
<keyword evidence="2 7" id="KW-0255">Endonuclease</keyword>
<dbReference type="Pfam" id="PF03852">
    <property type="entry name" value="Vsr"/>
    <property type="match status" value="1"/>
</dbReference>
<comment type="similarity">
    <text evidence="6">Belongs to the Vsr family.</text>
</comment>
<evidence type="ECO:0000313" key="8">
    <source>
        <dbReference type="Proteomes" id="UP000199022"/>
    </source>
</evidence>
<evidence type="ECO:0000256" key="2">
    <source>
        <dbReference type="ARBA" id="ARBA00022759"/>
    </source>
</evidence>
<evidence type="ECO:0000256" key="3">
    <source>
        <dbReference type="ARBA" id="ARBA00022763"/>
    </source>
</evidence>
<reference evidence="8" key="1">
    <citation type="submission" date="2016-10" db="EMBL/GenBank/DDBJ databases">
        <authorList>
            <person name="Varghese N."/>
            <person name="Submissions S."/>
        </authorList>
    </citation>
    <scope>NUCLEOTIDE SEQUENCE [LARGE SCALE GENOMIC DNA]</scope>
    <source>
        <strain evidence="8">DSM 45962</strain>
    </source>
</reference>
<keyword evidence="4" id="KW-0378">Hydrolase</keyword>
<protein>
    <submittedName>
        <fullName evidence="7">T/G mismatch-specific endonuclease</fullName>
    </submittedName>
</protein>
<proteinExistence type="inferred from homology"/>
<dbReference type="GO" id="GO:0006298">
    <property type="term" value="P:mismatch repair"/>
    <property type="evidence" value="ECO:0007669"/>
    <property type="project" value="InterPro"/>
</dbReference>
<dbReference type="STRING" id="1225127.SAMN05661030_0712"/>